<evidence type="ECO:0000313" key="2">
    <source>
        <dbReference type="EMBL" id="KAF6150366.1"/>
    </source>
</evidence>
<dbReference type="Proteomes" id="UP000541444">
    <property type="component" value="Unassembled WGS sequence"/>
</dbReference>
<sequence>MGIAQASFWTSSAALRALTLHIPKLIEKGIINEKGKLALGIRNHRVTNPRRPPQVPKGEGSEEVQSPKATSPKAHKTTQSCHTGTPIIRKPMNVGFGRYVGMGSA</sequence>
<dbReference type="Gene3D" id="3.40.50.2000">
    <property type="entry name" value="Glycogen Phosphorylase B"/>
    <property type="match status" value="1"/>
</dbReference>
<dbReference type="OrthoDB" id="5835829at2759"/>
<protein>
    <submittedName>
        <fullName evidence="2">Uncharacterized protein</fullName>
    </submittedName>
</protein>
<comment type="caution">
    <text evidence="2">The sequence shown here is derived from an EMBL/GenBank/DDBJ whole genome shotgun (WGS) entry which is preliminary data.</text>
</comment>
<evidence type="ECO:0000256" key="1">
    <source>
        <dbReference type="SAM" id="MobiDB-lite"/>
    </source>
</evidence>
<reference evidence="2 3" key="1">
    <citation type="journal article" date="2020" name="IScience">
        <title>Genome Sequencing of the Endangered Kingdonia uniflora (Circaeasteraceae, Ranunculales) Reveals Potential Mechanisms of Evolutionary Specialization.</title>
        <authorList>
            <person name="Sun Y."/>
            <person name="Deng T."/>
            <person name="Zhang A."/>
            <person name="Moore M.J."/>
            <person name="Landis J.B."/>
            <person name="Lin N."/>
            <person name="Zhang H."/>
            <person name="Zhang X."/>
            <person name="Huang J."/>
            <person name="Zhang X."/>
            <person name="Sun H."/>
            <person name="Wang H."/>
        </authorList>
    </citation>
    <scope>NUCLEOTIDE SEQUENCE [LARGE SCALE GENOMIC DNA]</scope>
    <source>
        <strain evidence="2">TB1705</strain>
        <tissue evidence="2">Leaf</tissue>
    </source>
</reference>
<evidence type="ECO:0000313" key="3">
    <source>
        <dbReference type="Proteomes" id="UP000541444"/>
    </source>
</evidence>
<proteinExistence type="predicted"/>
<accession>A0A7J7M672</accession>
<feature type="region of interest" description="Disordered" evidence="1">
    <location>
        <begin position="37"/>
        <end position="89"/>
    </location>
</feature>
<dbReference type="AlphaFoldDB" id="A0A7J7M672"/>
<name>A0A7J7M672_9MAGN</name>
<organism evidence="2 3">
    <name type="scientific">Kingdonia uniflora</name>
    <dbReference type="NCBI Taxonomy" id="39325"/>
    <lineage>
        <taxon>Eukaryota</taxon>
        <taxon>Viridiplantae</taxon>
        <taxon>Streptophyta</taxon>
        <taxon>Embryophyta</taxon>
        <taxon>Tracheophyta</taxon>
        <taxon>Spermatophyta</taxon>
        <taxon>Magnoliopsida</taxon>
        <taxon>Ranunculales</taxon>
        <taxon>Circaeasteraceae</taxon>
        <taxon>Kingdonia</taxon>
    </lineage>
</organism>
<gene>
    <name evidence="2" type="ORF">GIB67_034065</name>
</gene>
<keyword evidence="3" id="KW-1185">Reference proteome</keyword>
<dbReference type="EMBL" id="JACGCM010001747">
    <property type="protein sequence ID" value="KAF6150366.1"/>
    <property type="molecule type" value="Genomic_DNA"/>
</dbReference>